<feature type="transmembrane region" description="Helical" evidence="10">
    <location>
        <begin position="84"/>
        <end position="106"/>
    </location>
</feature>
<evidence type="ECO:0000256" key="10">
    <source>
        <dbReference type="SAM" id="Phobius"/>
    </source>
</evidence>
<dbReference type="RefSeq" id="WP_349639654.1">
    <property type="nucleotide sequence ID" value="NZ_CP090958.1"/>
</dbReference>
<accession>A0ABY8QV31</accession>
<protein>
    <submittedName>
        <fullName evidence="12">Cation:proton antiporter</fullName>
    </submittedName>
</protein>
<keyword evidence="7" id="KW-0406">Ion transport</keyword>
<dbReference type="PANTHER" id="PTHR10110">
    <property type="entry name" value="SODIUM/HYDROGEN EXCHANGER"/>
    <property type="match status" value="1"/>
</dbReference>
<feature type="transmembrane region" description="Helical" evidence="10">
    <location>
        <begin position="370"/>
        <end position="391"/>
    </location>
</feature>
<keyword evidence="13" id="KW-1185">Reference proteome</keyword>
<keyword evidence="8 10" id="KW-0472">Membrane</keyword>
<sequence>MSENDIVLLLVVIGAVAVTAYARKVGWQAPLLVVILGLGVSAIPVIPRLEVSPELILGIVLPPLLYSTALNFSVPNFKRNLRPILSLGVVLIAVSTIVLGVASSYLVPQLTLATGLVLAAVVAPPDAVTAAAIGRRLGLPRRLMSILTGESLVNDAAALTLFTVTTAAVVGEHPLIENPVLFFVYGAVVGLLVGLVLAGLVTWVRSRLDDPTVEAVLGALVPFAAYLSAEELNGSGVIAVITAGFALGHNAARSGFATRLQERYIWNAVDLVLEAFVFAYIGLQLRFVFADVEAAGEPIGSTLLAAGFVLIAVLLIRILWVAQMGIVSRVVLYWSRRQAARWKPGTWWHNLALRARRNTRATTLGWKENVVLSWTGMRGVVTLAAAAGIPATTLGGGDFPGRAVIQMVAFVVAVGTLLIQGLTLPFLIRKLRLDDPAEAEHDRAQRRHADAVNARAARETLDAIRKSPPPGVEQKVIDKIAERLSQSIHVRQALDLDEMSAERTSERLHALQLMHNLRRRTAKAQRQALIAERDAGRLDDEAMRAALERLDASEAAAYTQSIDRL</sequence>
<feature type="transmembrane region" description="Helical" evidence="10">
    <location>
        <begin position="182"/>
        <end position="204"/>
    </location>
</feature>
<feature type="transmembrane region" description="Helical" evidence="10">
    <location>
        <begin position="112"/>
        <end position="132"/>
    </location>
</feature>
<dbReference type="Proteomes" id="UP001209083">
    <property type="component" value="Chromosome"/>
</dbReference>
<feature type="transmembrane region" description="Helical" evidence="10">
    <location>
        <begin position="303"/>
        <end position="332"/>
    </location>
</feature>
<name>A0ABY8QV31_9MICO</name>
<proteinExistence type="predicted"/>
<keyword evidence="3" id="KW-1003">Cell membrane</keyword>
<reference evidence="12 13" key="1">
    <citation type="submission" date="2023-05" db="EMBL/GenBank/DDBJ databases">
        <title>Lithophilousrod everest ZFBP1038 complete genpme.</title>
        <authorList>
            <person name="Tian M."/>
        </authorList>
    </citation>
    <scope>NUCLEOTIDE SEQUENCE [LARGE SCALE GENOMIC DNA]</scope>
    <source>
        <strain evidence="12 13">ZFBP1038</strain>
    </source>
</reference>
<gene>
    <name evidence="12" type="ORF">LWF01_03480</name>
</gene>
<feature type="transmembrane region" description="Helical" evidence="10">
    <location>
        <begin position="264"/>
        <end position="283"/>
    </location>
</feature>
<dbReference type="EMBL" id="CP090958">
    <property type="protein sequence ID" value="WGW12848.1"/>
    <property type="molecule type" value="Genomic_DNA"/>
</dbReference>
<dbReference type="Gene3D" id="6.10.140.1330">
    <property type="match status" value="1"/>
</dbReference>
<comment type="subcellular location">
    <subcellularLocation>
        <location evidence="1">Cell membrane</location>
        <topology evidence="1">Multi-pass membrane protein</topology>
    </subcellularLocation>
</comment>
<feature type="transmembrane region" description="Helical" evidence="10">
    <location>
        <begin position="403"/>
        <end position="428"/>
    </location>
</feature>
<evidence type="ECO:0000256" key="8">
    <source>
        <dbReference type="ARBA" id="ARBA00023136"/>
    </source>
</evidence>
<evidence type="ECO:0000256" key="3">
    <source>
        <dbReference type="ARBA" id="ARBA00022475"/>
    </source>
</evidence>
<evidence type="ECO:0000256" key="5">
    <source>
        <dbReference type="ARBA" id="ARBA00022989"/>
    </source>
</evidence>
<evidence type="ECO:0000256" key="1">
    <source>
        <dbReference type="ARBA" id="ARBA00004651"/>
    </source>
</evidence>
<evidence type="ECO:0000256" key="7">
    <source>
        <dbReference type="ARBA" id="ARBA00023065"/>
    </source>
</evidence>
<dbReference type="InterPro" id="IPR006153">
    <property type="entry name" value="Cation/H_exchanger_TM"/>
</dbReference>
<dbReference type="Pfam" id="PF00999">
    <property type="entry name" value="Na_H_Exchanger"/>
    <property type="match status" value="1"/>
</dbReference>
<keyword evidence="4 10" id="KW-0812">Transmembrane</keyword>
<evidence type="ECO:0000259" key="11">
    <source>
        <dbReference type="Pfam" id="PF00999"/>
    </source>
</evidence>
<dbReference type="InterPro" id="IPR018422">
    <property type="entry name" value="Cation/H_exchanger_CPA1"/>
</dbReference>
<evidence type="ECO:0000313" key="13">
    <source>
        <dbReference type="Proteomes" id="UP001209083"/>
    </source>
</evidence>
<keyword evidence="5 10" id="KW-1133">Transmembrane helix</keyword>
<feature type="domain" description="Cation/H+ exchanger transmembrane" evidence="11">
    <location>
        <begin position="17"/>
        <end position="429"/>
    </location>
</feature>
<feature type="transmembrane region" description="Helical" evidence="10">
    <location>
        <begin position="152"/>
        <end position="170"/>
    </location>
</feature>
<evidence type="ECO:0000256" key="2">
    <source>
        <dbReference type="ARBA" id="ARBA00022448"/>
    </source>
</evidence>
<evidence type="ECO:0000256" key="4">
    <source>
        <dbReference type="ARBA" id="ARBA00022692"/>
    </source>
</evidence>
<evidence type="ECO:0000256" key="9">
    <source>
        <dbReference type="ARBA" id="ARBA00023201"/>
    </source>
</evidence>
<evidence type="ECO:0000313" key="12">
    <source>
        <dbReference type="EMBL" id="WGW12848.1"/>
    </source>
</evidence>
<dbReference type="PANTHER" id="PTHR10110:SF86">
    <property type="entry name" value="SODIUM_HYDROGEN EXCHANGER 7"/>
    <property type="match status" value="1"/>
</dbReference>
<feature type="transmembrane region" description="Helical" evidence="10">
    <location>
        <begin position="55"/>
        <end position="72"/>
    </location>
</feature>
<feature type="transmembrane region" description="Helical" evidence="10">
    <location>
        <begin position="29"/>
        <end position="49"/>
    </location>
</feature>
<feature type="transmembrane region" description="Helical" evidence="10">
    <location>
        <begin position="6"/>
        <end position="22"/>
    </location>
</feature>
<keyword evidence="2" id="KW-0813">Transport</keyword>
<keyword evidence="6" id="KW-0915">Sodium</keyword>
<organism evidence="12 13">
    <name type="scientific">Saxibacter everestensis</name>
    <dbReference type="NCBI Taxonomy" id="2909229"/>
    <lineage>
        <taxon>Bacteria</taxon>
        <taxon>Bacillati</taxon>
        <taxon>Actinomycetota</taxon>
        <taxon>Actinomycetes</taxon>
        <taxon>Micrococcales</taxon>
        <taxon>Brevibacteriaceae</taxon>
        <taxon>Saxibacter</taxon>
    </lineage>
</organism>
<keyword evidence="9" id="KW-0739">Sodium transport</keyword>
<evidence type="ECO:0000256" key="6">
    <source>
        <dbReference type="ARBA" id="ARBA00023053"/>
    </source>
</evidence>